<dbReference type="InterPro" id="IPR029787">
    <property type="entry name" value="Nucleotide_cyclase"/>
</dbReference>
<dbReference type="NCBIfam" id="TIGR00254">
    <property type="entry name" value="GGDEF"/>
    <property type="match status" value="1"/>
</dbReference>
<keyword evidence="6" id="KW-1185">Reference proteome</keyword>
<dbReference type="PANTHER" id="PTHR45138">
    <property type="entry name" value="REGULATORY COMPONENTS OF SENSORY TRANSDUCTION SYSTEM"/>
    <property type="match status" value="1"/>
</dbReference>
<feature type="transmembrane region" description="Helical" evidence="3">
    <location>
        <begin position="126"/>
        <end position="145"/>
    </location>
</feature>
<reference evidence="5 6" key="1">
    <citation type="submission" date="2024-09" db="EMBL/GenBank/DDBJ databases">
        <authorList>
            <person name="Sun Q."/>
            <person name="Mori K."/>
        </authorList>
    </citation>
    <scope>NUCLEOTIDE SEQUENCE [LARGE SCALE GENOMIC DNA]</scope>
    <source>
        <strain evidence="5 6">CECT 8064</strain>
    </source>
</reference>
<name>A0ABV5HIK8_9VIBR</name>
<dbReference type="Gene3D" id="3.30.70.270">
    <property type="match status" value="1"/>
</dbReference>
<dbReference type="InterPro" id="IPR000160">
    <property type="entry name" value="GGDEF_dom"/>
</dbReference>
<dbReference type="Pfam" id="PF00990">
    <property type="entry name" value="GGDEF"/>
    <property type="match status" value="1"/>
</dbReference>
<comment type="caution">
    <text evidence="5">The sequence shown here is derived from an EMBL/GenBank/DDBJ whole genome shotgun (WGS) entry which is preliminary data.</text>
</comment>
<evidence type="ECO:0000259" key="4">
    <source>
        <dbReference type="PROSITE" id="PS50887"/>
    </source>
</evidence>
<dbReference type="InterPro" id="IPR050469">
    <property type="entry name" value="Diguanylate_Cyclase"/>
</dbReference>
<feature type="transmembrane region" description="Helical" evidence="3">
    <location>
        <begin position="151"/>
        <end position="173"/>
    </location>
</feature>
<gene>
    <name evidence="5" type="ORF">ACFFUV_03635</name>
</gene>
<organism evidence="5 6">
    <name type="scientific">Vibrio olivae</name>
    <dbReference type="NCBI Taxonomy" id="1243002"/>
    <lineage>
        <taxon>Bacteria</taxon>
        <taxon>Pseudomonadati</taxon>
        <taxon>Pseudomonadota</taxon>
        <taxon>Gammaproteobacteria</taxon>
        <taxon>Vibrionales</taxon>
        <taxon>Vibrionaceae</taxon>
        <taxon>Vibrio</taxon>
    </lineage>
</organism>
<keyword evidence="3" id="KW-0812">Transmembrane</keyword>
<dbReference type="EC" id="2.7.7.65" evidence="1"/>
<evidence type="ECO:0000313" key="5">
    <source>
        <dbReference type="EMBL" id="MFB9134058.1"/>
    </source>
</evidence>
<dbReference type="RefSeq" id="WP_390189764.1">
    <property type="nucleotide sequence ID" value="NZ_JBHMEP010000001.1"/>
</dbReference>
<feature type="transmembrane region" description="Helical" evidence="3">
    <location>
        <begin position="51"/>
        <end position="71"/>
    </location>
</feature>
<sequence>MIAKLFVHYLSLTSDDRQYRWAYLNFVSALLIAVNGLFFLTYNLFIDYYPALIWAMALTLILDITSVYWLLIKRNVSVSSYILVSIVFAMTHFYMFDVQSSEYALIYGVLNPVIAITLLPRSYLKCILLMQFMVFNYLLLVHIGVKEQQTLGWASYTNQLSVWLTVTVLFWYIDTSRLQANRKVYEAKDQLERLATTDSLTGVHNRRFIEKRLIEPPFIHSIALIDVDNFKQVNDHHGHSAGDGVLQSIAHILEHIFQRVGVVGRWGGEEFIILITEQDPKKVAEYLEHARLAICHYPMAISQSVSISVGWGRFHQENIEQSIRSVDKALYRAKANGKNQIRTASLLSEY</sequence>
<dbReference type="PANTHER" id="PTHR45138:SF9">
    <property type="entry name" value="DIGUANYLATE CYCLASE DGCM-RELATED"/>
    <property type="match status" value="1"/>
</dbReference>
<evidence type="ECO:0000256" key="1">
    <source>
        <dbReference type="ARBA" id="ARBA00012528"/>
    </source>
</evidence>
<comment type="catalytic activity">
    <reaction evidence="2">
        <text>2 GTP = 3',3'-c-di-GMP + 2 diphosphate</text>
        <dbReference type="Rhea" id="RHEA:24898"/>
        <dbReference type="ChEBI" id="CHEBI:33019"/>
        <dbReference type="ChEBI" id="CHEBI:37565"/>
        <dbReference type="ChEBI" id="CHEBI:58805"/>
        <dbReference type="EC" id="2.7.7.65"/>
    </reaction>
</comment>
<keyword evidence="3" id="KW-0472">Membrane</keyword>
<feature type="transmembrane region" description="Helical" evidence="3">
    <location>
        <begin position="78"/>
        <end position="96"/>
    </location>
</feature>
<evidence type="ECO:0000313" key="6">
    <source>
        <dbReference type="Proteomes" id="UP001589645"/>
    </source>
</evidence>
<dbReference type="PROSITE" id="PS50887">
    <property type="entry name" value="GGDEF"/>
    <property type="match status" value="1"/>
</dbReference>
<protein>
    <recommendedName>
        <fullName evidence="1">diguanylate cyclase</fullName>
        <ecNumber evidence="1">2.7.7.65</ecNumber>
    </recommendedName>
</protein>
<dbReference type="Proteomes" id="UP001589645">
    <property type="component" value="Unassembled WGS sequence"/>
</dbReference>
<accession>A0ABV5HIK8</accession>
<dbReference type="SUPFAM" id="SSF55073">
    <property type="entry name" value="Nucleotide cyclase"/>
    <property type="match status" value="1"/>
</dbReference>
<evidence type="ECO:0000256" key="2">
    <source>
        <dbReference type="ARBA" id="ARBA00034247"/>
    </source>
</evidence>
<dbReference type="SMART" id="SM00267">
    <property type="entry name" value="GGDEF"/>
    <property type="match status" value="1"/>
</dbReference>
<dbReference type="CDD" id="cd01949">
    <property type="entry name" value="GGDEF"/>
    <property type="match status" value="1"/>
</dbReference>
<feature type="domain" description="GGDEF" evidence="4">
    <location>
        <begin position="218"/>
        <end position="346"/>
    </location>
</feature>
<feature type="transmembrane region" description="Helical" evidence="3">
    <location>
        <begin position="21"/>
        <end position="45"/>
    </location>
</feature>
<dbReference type="InterPro" id="IPR043128">
    <property type="entry name" value="Rev_trsase/Diguanyl_cyclase"/>
</dbReference>
<keyword evidence="3" id="KW-1133">Transmembrane helix</keyword>
<proteinExistence type="predicted"/>
<evidence type="ECO:0000256" key="3">
    <source>
        <dbReference type="SAM" id="Phobius"/>
    </source>
</evidence>
<dbReference type="EMBL" id="JBHMEP010000001">
    <property type="protein sequence ID" value="MFB9134058.1"/>
    <property type="molecule type" value="Genomic_DNA"/>
</dbReference>